<organism evidence="2 3">
    <name type="scientific">Methylorubrum populi</name>
    <dbReference type="NCBI Taxonomy" id="223967"/>
    <lineage>
        <taxon>Bacteria</taxon>
        <taxon>Pseudomonadati</taxon>
        <taxon>Pseudomonadota</taxon>
        <taxon>Alphaproteobacteria</taxon>
        <taxon>Hyphomicrobiales</taxon>
        <taxon>Methylobacteriaceae</taxon>
        <taxon>Methylorubrum</taxon>
    </lineage>
</organism>
<evidence type="ECO:0000313" key="2">
    <source>
        <dbReference type="EMBL" id="BAU93900.1"/>
    </source>
</evidence>
<dbReference type="PANTHER" id="PTHR13696:SF52">
    <property type="entry name" value="PARA FAMILY PROTEIN CT_582"/>
    <property type="match status" value="1"/>
</dbReference>
<dbReference type="Pfam" id="PF13614">
    <property type="entry name" value="AAA_31"/>
    <property type="match status" value="1"/>
</dbReference>
<protein>
    <submittedName>
        <fullName evidence="2">Cobyrinic acid a,c-diamide synthase</fullName>
    </submittedName>
</protein>
<proteinExistence type="predicted"/>
<dbReference type="AlphaFoldDB" id="A0A160PP08"/>
<dbReference type="SUPFAM" id="SSF52540">
    <property type="entry name" value="P-loop containing nucleoside triphosphate hydrolases"/>
    <property type="match status" value="1"/>
</dbReference>
<evidence type="ECO:0000313" key="3">
    <source>
        <dbReference type="Proteomes" id="UP000218288"/>
    </source>
</evidence>
<accession>A0A160PP08</accession>
<reference evidence="2 3" key="1">
    <citation type="journal article" date="2016" name="Genome Announc.">
        <title>Complete Genome Sequence of Methylobacterium populi P-1M, Isolated from Pink-Pigmented Household Biofilm.</title>
        <authorList>
            <person name="Morohoshi T."/>
            <person name="Ikeda T."/>
        </authorList>
    </citation>
    <scope>NUCLEOTIDE SEQUENCE [LARGE SCALE GENOMIC DNA]</scope>
    <source>
        <strain evidence="2 3">P-1M</strain>
    </source>
</reference>
<dbReference type="Proteomes" id="UP000218288">
    <property type="component" value="Chromosome"/>
</dbReference>
<dbReference type="Gene3D" id="3.40.50.300">
    <property type="entry name" value="P-loop containing nucleotide triphosphate hydrolases"/>
    <property type="match status" value="1"/>
</dbReference>
<dbReference type="InterPro" id="IPR025669">
    <property type="entry name" value="AAA_dom"/>
</dbReference>
<sequence length="308" mass="33426">MGIVCEGISVGGKLIAVANMKGGVGKTTTVVMLAEALAADGARVLVVDLDPQASVSVCLAGDRLLGEMIVRGRTLEAYLALKLITRHRPDLSARIQPGVSLTVHKNAPLSLSLLPSGPHLRLVEREILYELTERKFSMHAIDEKLWSIFQEDFAPLAEKYDYIFFDCAPGISPMTEVAVRAADLVLVTSIPDFLSTYGLNAFVETIWRRSGRQASHIAPRSAPYVLVTRFQAQVRQHQRTLARLQTEARAEDAGFHLLETRIPQAAALADALVPADGAPPTFSAKYGAHVPNVLIPLVAEVKEILHGP</sequence>
<dbReference type="PANTHER" id="PTHR13696">
    <property type="entry name" value="P-LOOP CONTAINING NUCLEOSIDE TRIPHOSPHATE HYDROLASE"/>
    <property type="match status" value="1"/>
</dbReference>
<evidence type="ECO:0000259" key="1">
    <source>
        <dbReference type="Pfam" id="PF13614"/>
    </source>
</evidence>
<name>A0A160PP08_9HYPH</name>
<gene>
    <name evidence="2" type="ORF">MPPM_5295</name>
</gene>
<dbReference type="InterPro" id="IPR027417">
    <property type="entry name" value="P-loop_NTPase"/>
</dbReference>
<dbReference type="CDD" id="cd02042">
    <property type="entry name" value="ParAB_family"/>
    <property type="match status" value="1"/>
</dbReference>
<dbReference type="EMBL" id="AP014809">
    <property type="protein sequence ID" value="BAU93900.1"/>
    <property type="molecule type" value="Genomic_DNA"/>
</dbReference>
<feature type="domain" description="AAA" evidence="1">
    <location>
        <begin position="13"/>
        <end position="207"/>
    </location>
</feature>
<dbReference type="InterPro" id="IPR050678">
    <property type="entry name" value="DNA_Partitioning_ATPase"/>
</dbReference>